<dbReference type="EMBL" id="JAGFNK010000243">
    <property type="protein sequence ID" value="KAI9455998.1"/>
    <property type="molecule type" value="Genomic_DNA"/>
</dbReference>
<organism evidence="1 2">
    <name type="scientific">Russula earlei</name>
    <dbReference type="NCBI Taxonomy" id="71964"/>
    <lineage>
        <taxon>Eukaryota</taxon>
        <taxon>Fungi</taxon>
        <taxon>Dikarya</taxon>
        <taxon>Basidiomycota</taxon>
        <taxon>Agaricomycotina</taxon>
        <taxon>Agaricomycetes</taxon>
        <taxon>Russulales</taxon>
        <taxon>Russulaceae</taxon>
        <taxon>Russula</taxon>
    </lineage>
</organism>
<comment type="caution">
    <text evidence="1">The sequence shown here is derived from an EMBL/GenBank/DDBJ whole genome shotgun (WGS) entry which is preliminary data.</text>
</comment>
<dbReference type="Proteomes" id="UP001207468">
    <property type="component" value="Unassembled WGS sequence"/>
</dbReference>
<sequence length="220" mass="23806">MSPSKKRVKNIKVHVPRHNSQRIGPALTAQIETIAKEKRIRTDVRQPTNEATSSIALSIESASEWNSLLLTARAERGPQWDVGTQQFQVEEGSSLYYDPSPLLEYQKEEKQALPHPAEGLPSSSSNVHLAQRGHVFPMAGHHSANGVAMSPIVATPTRHIPLGQMGGPYPGGPQFNAIPPAQFYGGGERASPMTRGMVVGMGGMEGMGITPDVRSLSRRI</sequence>
<proteinExistence type="predicted"/>
<reference evidence="1" key="1">
    <citation type="submission" date="2021-03" db="EMBL/GenBank/DDBJ databases">
        <title>Evolutionary priming and transition to the ectomycorrhizal habit in an iconic lineage of mushroom-forming fungi: is preadaptation a requirement?</title>
        <authorList>
            <consortium name="DOE Joint Genome Institute"/>
            <person name="Looney B.P."/>
            <person name="Miyauchi S."/>
            <person name="Morin E."/>
            <person name="Drula E."/>
            <person name="Courty P.E."/>
            <person name="Chicoki N."/>
            <person name="Fauchery L."/>
            <person name="Kohler A."/>
            <person name="Kuo A."/>
            <person name="LaButti K."/>
            <person name="Pangilinan J."/>
            <person name="Lipzen A."/>
            <person name="Riley R."/>
            <person name="Andreopoulos W."/>
            <person name="He G."/>
            <person name="Johnson J."/>
            <person name="Barry K.W."/>
            <person name="Grigoriev I.V."/>
            <person name="Nagy L."/>
            <person name="Hibbett D."/>
            <person name="Henrissat B."/>
            <person name="Matheny P.B."/>
            <person name="Labbe J."/>
            <person name="Martin A.F."/>
        </authorList>
    </citation>
    <scope>NUCLEOTIDE SEQUENCE</scope>
    <source>
        <strain evidence="1">BPL698</strain>
    </source>
</reference>
<evidence type="ECO:0000313" key="2">
    <source>
        <dbReference type="Proteomes" id="UP001207468"/>
    </source>
</evidence>
<name>A0ACC0U0F2_9AGAM</name>
<keyword evidence="2" id="KW-1185">Reference proteome</keyword>
<protein>
    <submittedName>
        <fullName evidence="1">Uncharacterized protein</fullName>
    </submittedName>
</protein>
<accession>A0ACC0U0F2</accession>
<gene>
    <name evidence="1" type="ORF">F5148DRAFT_984587</name>
</gene>
<evidence type="ECO:0000313" key="1">
    <source>
        <dbReference type="EMBL" id="KAI9455998.1"/>
    </source>
</evidence>